<comment type="caution">
    <text evidence="3">The sequence shown here is derived from an EMBL/GenBank/DDBJ whole genome shotgun (WGS) entry which is preliminary data.</text>
</comment>
<dbReference type="Proteomes" id="UP001179280">
    <property type="component" value="Unassembled WGS sequence"/>
</dbReference>
<dbReference type="EMBL" id="JAFBCV010000017">
    <property type="protein sequence ID" value="MBM7840830.1"/>
    <property type="molecule type" value="Genomic_DNA"/>
</dbReference>
<gene>
    <name evidence="3" type="ORF">JOC54_004123</name>
</gene>
<accession>A0ABS2T020</accession>
<keyword evidence="4" id="KW-1185">Reference proteome</keyword>
<feature type="domain" description="PepSY" evidence="2">
    <location>
        <begin position="51"/>
        <end position="106"/>
    </location>
</feature>
<dbReference type="InterPro" id="IPR025711">
    <property type="entry name" value="PepSY"/>
</dbReference>
<proteinExistence type="predicted"/>
<evidence type="ECO:0000259" key="2">
    <source>
        <dbReference type="Pfam" id="PF03413"/>
    </source>
</evidence>
<feature type="domain" description="PepSY" evidence="2">
    <location>
        <begin position="196"/>
        <end position="255"/>
    </location>
</feature>
<reference evidence="3" key="1">
    <citation type="submission" date="2021-01" db="EMBL/GenBank/DDBJ databases">
        <title>Genomic Encyclopedia of Type Strains, Phase IV (KMG-IV): sequencing the most valuable type-strain genomes for metagenomic binning, comparative biology and taxonomic classification.</title>
        <authorList>
            <person name="Goeker M."/>
        </authorList>
    </citation>
    <scope>NUCLEOTIDE SEQUENCE</scope>
    <source>
        <strain evidence="3">DSM 21943</strain>
    </source>
</reference>
<dbReference type="RefSeq" id="WP_204468671.1">
    <property type="nucleotide sequence ID" value="NZ_JAFBCV010000017.1"/>
</dbReference>
<evidence type="ECO:0000313" key="4">
    <source>
        <dbReference type="Proteomes" id="UP001179280"/>
    </source>
</evidence>
<dbReference type="Pfam" id="PF03413">
    <property type="entry name" value="PepSY"/>
    <property type="match status" value="3"/>
</dbReference>
<evidence type="ECO:0000256" key="1">
    <source>
        <dbReference type="SAM" id="SignalP"/>
    </source>
</evidence>
<dbReference type="Gene3D" id="3.10.450.40">
    <property type="match status" value="3"/>
</dbReference>
<feature type="chain" id="PRO_5046347262" evidence="1">
    <location>
        <begin position="27"/>
        <end position="257"/>
    </location>
</feature>
<name>A0ABS2T020_9BACI</name>
<sequence length="257" mass="28297">MNKRIGMITGAAAILIGGTTWTVANAEEKNSTSNNDSIVHVAESTNVSSPSLEQAVKQAEDYVSGKMIKAKQDEDDGVALYEIDVRTDKETYEFEIAVDSGDIIEIDGDLLLAETQANPALSKEEVEKIAKETTGLTEIEKTELELKNGKLVYETEFFLDDDVDIKIDAETGDIVEMDDDLVKASGKSTPEQANLLSFDELIALLEEQFGANIRVLDSELDHDDGLAVYELDLIIDDVEYEIDLNAENGDILKQERD</sequence>
<feature type="signal peptide" evidence="1">
    <location>
        <begin position="1"/>
        <end position="26"/>
    </location>
</feature>
<protein>
    <submittedName>
        <fullName evidence="3">Membrane protein YkoI</fullName>
    </submittedName>
</protein>
<evidence type="ECO:0000313" key="3">
    <source>
        <dbReference type="EMBL" id="MBM7840830.1"/>
    </source>
</evidence>
<feature type="domain" description="PepSY" evidence="2">
    <location>
        <begin position="120"/>
        <end position="177"/>
    </location>
</feature>
<keyword evidence="1" id="KW-0732">Signal</keyword>
<organism evidence="3 4">
    <name type="scientific">Shouchella xiaoxiensis</name>
    <dbReference type="NCBI Taxonomy" id="766895"/>
    <lineage>
        <taxon>Bacteria</taxon>
        <taxon>Bacillati</taxon>
        <taxon>Bacillota</taxon>
        <taxon>Bacilli</taxon>
        <taxon>Bacillales</taxon>
        <taxon>Bacillaceae</taxon>
        <taxon>Shouchella</taxon>
    </lineage>
</organism>